<dbReference type="SUPFAM" id="SSF51735">
    <property type="entry name" value="NAD(P)-binding Rossmann-fold domains"/>
    <property type="match status" value="1"/>
</dbReference>
<dbReference type="InterPro" id="IPR020904">
    <property type="entry name" value="Sc_DH/Rdtase_CS"/>
</dbReference>
<comment type="similarity">
    <text evidence="1">Belongs to the short-chain dehydrogenases/reductases (SDR) family.</text>
</comment>
<dbReference type="InterPro" id="IPR002347">
    <property type="entry name" value="SDR_fam"/>
</dbReference>
<dbReference type="Proteomes" id="UP001610446">
    <property type="component" value="Unassembled WGS sequence"/>
</dbReference>
<keyword evidence="5" id="KW-1185">Reference proteome</keyword>
<evidence type="ECO:0000256" key="2">
    <source>
        <dbReference type="ARBA" id="ARBA00022857"/>
    </source>
</evidence>
<accession>A0ABR4JGD3</accession>
<evidence type="ECO:0000256" key="1">
    <source>
        <dbReference type="ARBA" id="ARBA00006484"/>
    </source>
</evidence>
<dbReference type="Gene3D" id="3.40.50.720">
    <property type="entry name" value="NAD(P)-binding Rossmann-like Domain"/>
    <property type="match status" value="1"/>
</dbReference>
<proteinExistence type="inferred from homology"/>
<comment type="caution">
    <text evidence="4">The sequence shown here is derived from an EMBL/GenBank/DDBJ whole genome shotgun (WGS) entry which is preliminary data.</text>
</comment>
<sequence>MPNPVALITGACPGIGLALAHHLFETGWHLVMLDLQVPPAEVVLPEHSTLYLKADVSLWSRQADAFAQAFAWRMRLDLAALNAGIDDRDDIFNSINISQQPRKPKSLTFEVNLIGVDYGIKLFAHYASRSPKPGGQITITSSGAGIYGSPPMPQYAATKAGVIALGRSLAPSAVQHNITINVICPMMVETPLPPQAFFDVFCKNQITPMETVLQGFGQLIDPEGTLNGQVFEVGPTGIVQIDFMKQESSSVHLDSGFQRKFMEVFIDRNVNYAAEDV</sequence>
<reference evidence="4 5" key="1">
    <citation type="submission" date="2024-07" db="EMBL/GenBank/DDBJ databases">
        <title>Section-level genome sequencing and comparative genomics of Aspergillus sections Usti and Cavernicolus.</title>
        <authorList>
            <consortium name="Lawrence Berkeley National Laboratory"/>
            <person name="Nybo J.L."/>
            <person name="Vesth T.C."/>
            <person name="Theobald S."/>
            <person name="Frisvad J.C."/>
            <person name="Larsen T.O."/>
            <person name="Kjaerboelling I."/>
            <person name="Rothschild-Mancinelli K."/>
            <person name="Lyhne E.K."/>
            <person name="Kogle M.E."/>
            <person name="Barry K."/>
            <person name="Clum A."/>
            <person name="Na H."/>
            <person name="Ledsgaard L."/>
            <person name="Lin J."/>
            <person name="Lipzen A."/>
            <person name="Kuo A."/>
            <person name="Riley R."/>
            <person name="Mondo S."/>
            <person name="Labutti K."/>
            <person name="Haridas S."/>
            <person name="Pangalinan J."/>
            <person name="Salamov A.A."/>
            <person name="Simmons B.A."/>
            <person name="Magnuson J.K."/>
            <person name="Chen J."/>
            <person name="Drula E."/>
            <person name="Henrissat B."/>
            <person name="Wiebenga A."/>
            <person name="Lubbers R.J."/>
            <person name="Gomes A.C."/>
            <person name="Makela M.R."/>
            <person name="Stajich J."/>
            <person name="Grigoriev I.V."/>
            <person name="Mortensen U.H."/>
            <person name="De Vries R.P."/>
            <person name="Baker S.E."/>
            <person name="Andersen M.R."/>
        </authorList>
    </citation>
    <scope>NUCLEOTIDE SEQUENCE [LARGE SCALE GENOMIC DNA]</scope>
    <source>
        <strain evidence="4 5">CBS 123904</strain>
    </source>
</reference>
<name>A0ABR4JGD3_9EURO</name>
<dbReference type="EMBL" id="JBFXLU010000137">
    <property type="protein sequence ID" value="KAL2839100.1"/>
    <property type="molecule type" value="Genomic_DNA"/>
</dbReference>
<evidence type="ECO:0000256" key="3">
    <source>
        <dbReference type="ARBA" id="ARBA00023002"/>
    </source>
</evidence>
<keyword evidence="2" id="KW-0521">NADP</keyword>
<evidence type="ECO:0000313" key="5">
    <source>
        <dbReference type="Proteomes" id="UP001610446"/>
    </source>
</evidence>
<dbReference type="PRINTS" id="PR00081">
    <property type="entry name" value="GDHRDH"/>
</dbReference>
<protein>
    <recommendedName>
        <fullName evidence="6">NAD(P)-binding protein</fullName>
    </recommendedName>
</protein>
<evidence type="ECO:0008006" key="6">
    <source>
        <dbReference type="Google" id="ProtNLM"/>
    </source>
</evidence>
<evidence type="ECO:0000313" key="4">
    <source>
        <dbReference type="EMBL" id="KAL2839100.1"/>
    </source>
</evidence>
<gene>
    <name evidence="4" type="ORF">BJY01DRAFT_29167</name>
</gene>
<dbReference type="PROSITE" id="PS00061">
    <property type="entry name" value="ADH_SHORT"/>
    <property type="match status" value="1"/>
</dbReference>
<dbReference type="Pfam" id="PF00106">
    <property type="entry name" value="adh_short"/>
    <property type="match status" value="1"/>
</dbReference>
<dbReference type="InterPro" id="IPR036291">
    <property type="entry name" value="NAD(P)-bd_dom_sf"/>
</dbReference>
<dbReference type="PANTHER" id="PTHR43180:SF33">
    <property type="entry name" value="15-HYDROXYPROSTAGLANDIN DEHYDROGENASE [NAD(+)]-LIKE"/>
    <property type="match status" value="1"/>
</dbReference>
<organism evidence="4 5">
    <name type="scientific">Aspergillus pseudoustus</name>
    <dbReference type="NCBI Taxonomy" id="1810923"/>
    <lineage>
        <taxon>Eukaryota</taxon>
        <taxon>Fungi</taxon>
        <taxon>Dikarya</taxon>
        <taxon>Ascomycota</taxon>
        <taxon>Pezizomycotina</taxon>
        <taxon>Eurotiomycetes</taxon>
        <taxon>Eurotiomycetidae</taxon>
        <taxon>Eurotiales</taxon>
        <taxon>Aspergillaceae</taxon>
        <taxon>Aspergillus</taxon>
        <taxon>Aspergillus subgen. Nidulantes</taxon>
    </lineage>
</organism>
<keyword evidence="3" id="KW-0560">Oxidoreductase</keyword>
<dbReference type="PANTHER" id="PTHR43180">
    <property type="entry name" value="3-OXOACYL-(ACYL-CARRIER-PROTEIN) REDUCTASE (AFU_ORTHOLOGUE AFUA_6G11210)"/>
    <property type="match status" value="1"/>
</dbReference>